<keyword evidence="8" id="KW-1185">Reference proteome</keyword>
<reference evidence="7 8" key="1">
    <citation type="submission" date="2019-11" db="EMBL/GenBank/DDBJ databases">
        <title>Genome sequence of Deinococcus xianganensis Y35, AI-2 producing algicidal bacterium, isolated from lake water.</title>
        <authorList>
            <person name="Li Y."/>
        </authorList>
    </citation>
    <scope>NUCLEOTIDE SEQUENCE [LARGE SCALE GENOMIC DNA]</scope>
    <source>
        <strain evidence="7 8">Y35</strain>
    </source>
</reference>
<evidence type="ECO:0000256" key="4">
    <source>
        <dbReference type="ARBA" id="ARBA00022691"/>
    </source>
</evidence>
<dbReference type="InterPro" id="IPR029063">
    <property type="entry name" value="SAM-dependent_MTases_sf"/>
</dbReference>
<feature type="domain" description="DNA methylase N-4/N-6" evidence="6">
    <location>
        <begin position="33"/>
        <end position="416"/>
    </location>
</feature>
<dbReference type="InterPro" id="IPR002295">
    <property type="entry name" value="N4/N6-MTase_EcoPI_Mod-like"/>
</dbReference>
<dbReference type="EMBL" id="WVHK01000139">
    <property type="protein sequence ID" value="MXV21850.1"/>
    <property type="molecule type" value="Genomic_DNA"/>
</dbReference>
<evidence type="ECO:0000256" key="2">
    <source>
        <dbReference type="ARBA" id="ARBA00022603"/>
    </source>
</evidence>
<evidence type="ECO:0000313" key="8">
    <source>
        <dbReference type="Proteomes" id="UP000430519"/>
    </source>
</evidence>
<comment type="similarity">
    <text evidence="1">Belongs to the N(4)/N(6)-methyltransferase family.</text>
</comment>
<dbReference type="Proteomes" id="UP000430519">
    <property type="component" value="Unassembled WGS sequence"/>
</dbReference>
<keyword evidence="3 7" id="KW-0808">Transferase</keyword>
<protein>
    <submittedName>
        <fullName evidence="7">Site-specific DNA-methyltransferase</fullName>
    </submittedName>
</protein>
<feature type="region of interest" description="Disordered" evidence="5">
    <location>
        <begin position="167"/>
        <end position="202"/>
    </location>
</feature>
<comment type="caution">
    <text evidence="7">The sequence shown here is derived from an EMBL/GenBank/DDBJ whole genome shotgun (WGS) entry which is preliminary data.</text>
</comment>
<sequence>MHIGTEEEQERNLLIEGENLQGMVTLHRFKGEIDLILTDPPYNTGQDFRYNDKWDTDPNDPELGHIVPKEDTGRHTKWMKFMLPRLYQMKEMLKDSGVVAICIDDNEFFHLGMMMDEVFGESNRIAIINWQKAYAPKNDSRHVSTATEYVLIYAKDKSRAKTGLTARTEGMNASYSNPDNDPHGLWTGSDPTSKDRRDHDRYGIQSPFTGALHYPGARSWQLPKKKFKSILEQWGSTYVEKDVGDGRAKALVIKGATTPSITADLIASIDRTIEHSAAAESAVLREARTKAEAIRDSQVWPDVFYNGNGYGRPRGKRYLKAVKKGKVPLTYWADEDYDSPLEIGVQSWDHEDSGHSQTGINELNAIVGKGHNFDTVKPLKLFEKIILLWCRSDGIVLDPFAGSGTTGHAVLNLNHQTGSRRRFILLEQGRPSKGDKYARSLTHERLRRVILGVRAGKSEEEGTVMPLGGGFSFYQLLDKVDAKALLSMRREELIDVVLASHYDSDRKKAAGLIRVDSPDSKYQYLFGRNEQGEGYYMIWEDKDTVGQLDEDTYDLVLSESRRAGLKAPHHVYARYEIYQSGNVKFYQIPDRILMHLGFNEFSDTYNNPEGNDD</sequence>
<dbReference type="SUPFAM" id="SSF53335">
    <property type="entry name" value="S-adenosyl-L-methionine-dependent methyltransferases"/>
    <property type="match status" value="1"/>
</dbReference>
<dbReference type="InterPro" id="IPR002052">
    <property type="entry name" value="DNA_methylase_N6_adenine_CS"/>
</dbReference>
<dbReference type="PRINTS" id="PR00506">
    <property type="entry name" value="D21N6MTFRASE"/>
</dbReference>
<evidence type="ECO:0000256" key="1">
    <source>
        <dbReference type="ARBA" id="ARBA00006594"/>
    </source>
</evidence>
<dbReference type="Pfam" id="PF01555">
    <property type="entry name" value="N6_N4_Mtase"/>
    <property type="match status" value="1"/>
</dbReference>
<evidence type="ECO:0000313" key="7">
    <source>
        <dbReference type="EMBL" id="MXV21850.1"/>
    </source>
</evidence>
<proteinExistence type="inferred from homology"/>
<dbReference type="Gene3D" id="3.40.50.150">
    <property type="entry name" value="Vaccinia Virus protein VP39"/>
    <property type="match status" value="2"/>
</dbReference>
<feature type="compositionally biased region" description="Basic and acidic residues" evidence="5">
    <location>
        <begin position="192"/>
        <end position="202"/>
    </location>
</feature>
<evidence type="ECO:0000259" key="6">
    <source>
        <dbReference type="Pfam" id="PF01555"/>
    </source>
</evidence>
<organism evidence="7 8">
    <name type="scientific">Deinococcus xianganensis</name>
    <dbReference type="NCBI Taxonomy" id="1507289"/>
    <lineage>
        <taxon>Bacteria</taxon>
        <taxon>Thermotogati</taxon>
        <taxon>Deinococcota</taxon>
        <taxon>Deinococci</taxon>
        <taxon>Deinococcales</taxon>
        <taxon>Deinococcaceae</taxon>
        <taxon>Deinococcus</taxon>
    </lineage>
</organism>
<accession>A0A6I4YMW9</accession>
<dbReference type="GO" id="GO:0032259">
    <property type="term" value="P:methylation"/>
    <property type="evidence" value="ECO:0007669"/>
    <property type="project" value="UniProtKB-KW"/>
</dbReference>
<dbReference type="AlphaFoldDB" id="A0A6I4YMW9"/>
<gene>
    <name evidence="7" type="ORF">GLX28_19700</name>
</gene>
<evidence type="ECO:0000256" key="3">
    <source>
        <dbReference type="ARBA" id="ARBA00022679"/>
    </source>
</evidence>
<dbReference type="GO" id="GO:0008170">
    <property type="term" value="F:N-methyltransferase activity"/>
    <property type="evidence" value="ECO:0007669"/>
    <property type="project" value="InterPro"/>
</dbReference>
<dbReference type="PROSITE" id="PS00092">
    <property type="entry name" value="N6_MTASE"/>
    <property type="match status" value="1"/>
</dbReference>
<name>A0A6I4YMW9_9DEIO</name>
<keyword evidence="2 7" id="KW-0489">Methyltransferase</keyword>
<keyword evidence="4" id="KW-0949">S-adenosyl-L-methionine</keyword>
<dbReference type="GO" id="GO:0003677">
    <property type="term" value="F:DNA binding"/>
    <property type="evidence" value="ECO:0007669"/>
    <property type="project" value="InterPro"/>
</dbReference>
<dbReference type="InterPro" id="IPR002941">
    <property type="entry name" value="DNA_methylase_N4/N6"/>
</dbReference>
<evidence type="ECO:0000256" key="5">
    <source>
        <dbReference type="SAM" id="MobiDB-lite"/>
    </source>
</evidence>